<dbReference type="AlphaFoldDB" id="A0A219B5Y4"/>
<proteinExistence type="predicted"/>
<protein>
    <submittedName>
        <fullName evidence="1">Uncharacterized protein</fullName>
    </submittedName>
</protein>
<dbReference type="EMBL" id="NFZT01000001">
    <property type="protein sequence ID" value="OWV33681.1"/>
    <property type="molecule type" value="Genomic_DNA"/>
</dbReference>
<sequence>MVEETDAQTRALDTAAALFERYGAEEAVAAARRAIEGYEADDPFPGAAEHWRRVLEIFRISGYADSE</sequence>
<dbReference type="Proteomes" id="UP000198462">
    <property type="component" value="Unassembled WGS sequence"/>
</dbReference>
<organism evidence="1 2">
    <name type="scientific">Pacificimonas flava</name>
    <dbReference type="NCBI Taxonomy" id="1234595"/>
    <lineage>
        <taxon>Bacteria</taxon>
        <taxon>Pseudomonadati</taxon>
        <taxon>Pseudomonadota</taxon>
        <taxon>Alphaproteobacteria</taxon>
        <taxon>Sphingomonadales</taxon>
        <taxon>Sphingosinicellaceae</taxon>
        <taxon>Pacificimonas</taxon>
    </lineage>
</organism>
<comment type="caution">
    <text evidence="1">The sequence shown here is derived from an EMBL/GenBank/DDBJ whole genome shotgun (WGS) entry which is preliminary data.</text>
</comment>
<gene>
    <name evidence="1" type="ORF">B5C34_09545</name>
</gene>
<evidence type="ECO:0000313" key="2">
    <source>
        <dbReference type="Proteomes" id="UP000198462"/>
    </source>
</evidence>
<keyword evidence="2" id="KW-1185">Reference proteome</keyword>
<name>A0A219B5Y4_9SPHN</name>
<accession>A0A219B5Y4</accession>
<dbReference type="RefSeq" id="WP_088712456.1">
    <property type="nucleotide sequence ID" value="NZ_NFZT01000001.1"/>
</dbReference>
<reference evidence="2" key="1">
    <citation type="submission" date="2017-05" db="EMBL/GenBank/DDBJ databases">
        <authorList>
            <person name="Lin X."/>
        </authorList>
    </citation>
    <scope>NUCLEOTIDE SEQUENCE [LARGE SCALE GENOMIC DNA]</scope>
    <source>
        <strain evidence="2">JLT2012</strain>
    </source>
</reference>
<evidence type="ECO:0000313" key="1">
    <source>
        <dbReference type="EMBL" id="OWV33681.1"/>
    </source>
</evidence>